<dbReference type="PRINTS" id="PR00040">
    <property type="entry name" value="HTHMERR"/>
</dbReference>
<dbReference type="GO" id="GO:0003700">
    <property type="term" value="F:DNA-binding transcription factor activity"/>
    <property type="evidence" value="ECO:0007669"/>
    <property type="project" value="InterPro"/>
</dbReference>
<dbReference type="PANTHER" id="PTHR30204:SF94">
    <property type="entry name" value="HEAVY METAL-DEPENDENT TRANSCRIPTIONAL REGULATOR HI_0293-RELATED"/>
    <property type="match status" value="1"/>
</dbReference>
<evidence type="ECO:0000256" key="2">
    <source>
        <dbReference type="ARBA" id="ARBA00022466"/>
    </source>
</evidence>
<dbReference type="PROSITE" id="PS00552">
    <property type="entry name" value="HTH_MERR_1"/>
    <property type="match status" value="1"/>
</dbReference>
<evidence type="ECO:0000256" key="4">
    <source>
        <dbReference type="ARBA" id="ARBA00023015"/>
    </source>
</evidence>
<reference evidence="9 10" key="1">
    <citation type="journal article" date="2018" name="Nat. Biotechnol.">
        <title>A standardized bacterial taxonomy based on genome phylogeny substantially revises the tree of life.</title>
        <authorList>
            <person name="Parks D.H."/>
            <person name="Chuvochina M."/>
            <person name="Waite D.W."/>
            <person name="Rinke C."/>
            <person name="Skarshewski A."/>
            <person name="Chaumeil P.A."/>
            <person name="Hugenholtz P."/>
        </authorList>
    </citation>
    <scope>NUCLEOTIDE SEQUENCE [LARGE SCALE GENOMIC DNA]</scope>
    <source>
        <strain evidence="9">UBA11978</strain>
    </source>
</reference>
<keyword evidence="6" id="KW-0804">Transcription</keyword>
<dbReference type="CDD" id="cd04783">
    <property type="entry name" value="HTH_MerR1"/>
    <property type="match status" value="1"/>
</dbReference>
<keyword evidence="5" id="KW-0238">DNA-binding</keyword>
<dbReference type="GO" id="GO:0045340">
    <property type="term" value="F:mercury ion binding"/>
    <property type="evidence" value="ECO:0007669"/>
    <property type="project" value="InterPro"/>
</dbReference>
<dbReference type="AlphaFoldDB" id="A0A350NZI7"/>
<dbReference type="NCBIfam" id="TIGR02051">
    <property type="entry name" value="MerR"/>
    <property type="match status" value="1"/>
</dbReference>
<dbReference type="STRING" id="589873.EP12_10600"/>
<keyword evidence="3" id="KW-0476">Mercury</keyword>
<gene>
    <name evidence="9" type="primary">merR</name>
    <name evidence="9" type="ORF">DCW74_01815</name>
</gene>
<dbReference type="Proteomes" id="UP000263517">
    <property type="component" value="Unassembled WGS sequence"/>
</dbReference>
<organism evidence="9 10">
    <name type="scientific">Alteromonas australica</name>
    <dbReference type="NCBI Taxonomy" id="589873"/>
    <lineage>
        <taxon>Bacteria</taxon>
        <taxon>Pseudomonadati</taxon>
        <taxon>Pseudomonadota</taxon>
        <taxon>Gammaproteobacteria</taxon>
        <taxon>Alteromonadales</taxon>
        <taxon>Alteromonadaceae</taxon>
        <taxon>Alteromonas/Salinimonas group</taxon>
        <taxon>Alteromonas</taxon>
    </lineage>
</organism>
<evidence type="ECO:0000313" key="10">
    <source>
        <dbReference type="Proteomes" id="UP000263517"/>
    </source>
</evidence>
<dbReference type="SUPFAM" id="SSF46955">
    <property type="entry name" value="Putative DNA-binding domain"/>
    <property type="match status" value="1"/>
</dbReference>
<evidence type="ECO:0000256" key="7">
    <source>
        <dbReference type="ARBA" id="ARBA00024874"/>
    </source>
</evidence>
<dbReference type="SMART" id="SM00422">
    <property type="entry name" value="HTH_MERR"/>
    <property type="match status" value="1"/>
</dbReference>
<dbReference type="InterPro" id="IPR047057">
    <property type="entry name" value="MerR_fam"/>
</dbReference>
<feature type="domain" description="HTH merR-type" evidence="8">
    <location>
        <begin position="1"/>
        <end position="71"/>
    </location>
</feature>
<proteinExistence type="predicted"/>
<dbReference type="PROSITE" id="PS50937">
    <property type="entry name" value="HTH_MERR_2"/>
    <property type="match status" value="1"/>
</dbReference>
<dbReference type="EMBL" id="DNAN01000063">
    <property type="protein sequence ID" value="HAW74454.1"/>
    <property type="molecule type" value="Genomic_DNA"/>
</dbReference>
<evidence type="ECO:0000256" key="6">
    <source>
        <dbReference type="ARBA" id="ARBA00023163"/>
    </source>
</evidence>
<dbReference type="GO" id="GO:0003677">
    <property type="term" value="F:DNA binding"/>
    <property type="evidence" value="ECO:0007669"/>
    <property type="project" value="UniProtKB-KW"/>
</dbReference>
<dbReference type="InterPro" id="IPR009061">
    <property type="entry name" value="DNA-bd_dom_put_sf"/>
</dbReference>
<dbReference type="Pfam" id="PF13411">
    <property type="entry name" value="MerR_1"/>
    <property type="match status" value="1"/>
</dbReference>
<comment type="caution">
    <text evidence="9">The sequence shown here is derived from an EMBL/GenBank/DDBJ whole genome shotgun (WGS) entry which is preliminary data.</text>
</comment>
<dbReference type="Gene3D" id="1.10.1660.10">
    <property type="match status" value="1"/>
</dbReference>
<evidence type="ECO:0000256" key="1">
    <source>
        <dbReference type="ARBA" id="ARBA00017146"/>
    </source>
</evidence>
<protein>
    <recommendedName>
        <fullName evidence="1">Mercuric resistance operon regulatory protein</fullName>
    </recommendedName>
</protein>
<keyword evidence="2" id="KW-0475">Mercuric resistance</keyword>
<evidence type="ECO:0000256" key="3">
    <source>
        <dbReference type="ARBA" id="ARBA00022914"/>
    </source>
</evidence>
<comment type="function">
    <text evidence="7">Mediates the mercuric-dependent induction of mercury resistance operon. In the absence of mercury MerR represses transcription by binding tightly to the mer operator region; when mercury is present the dimeric complex binds a single ion and becomes a potent transcriptional activator, while remaining bound to the mer site.</text>
</comment>
<accession>A0A350NZI7</accession>
<evidence type="ECO:0000256" key="5">
    <source>
        <dbReference type="ARBA" id="ARBA00023125"/>
    </source>
</evidence>
<evidence type="ECO:0000259" key="8">
    <source>
        <dbReference type="PROSITE" id="PS50937"/>
    </source>
</evidence>
<sequence length="129" mass="14548">MSGTIGKIAKLIGVNKETIRFYERNGLISQPQKPSEGYRVYPKETVDRIRFIKRAQELGFTLKEIDSLLSLNSECCSKVEALAKQRLASVQSKLEDLKRLEHALLESITKCQTNDDDSHCPIINALSPK</sequence>
<keyword evidence="4" id="KW-0805">Transcription regulation</keyword>
<dbReference type="GO" id="GO:0046689">
    <property type="term" value="P:response to mercury ion"/>
    <property type="evidence" value="ECO:0007669"/>
    <property type="project" value="UniProtKB-KW"/>
</dbReference>
<dbReference type="InterPro" id="IPR000551">
    <property type="entry name" value="MerR-type_HTH_dom"/>
</dbReference>
<dbReference type="InterPro" id="IPR011794">
    <property type="entry name" value="MerR"/>
</dbReference>
<name>A0A350NZI7_9ALTE</name>
<evidence type="ECO:0000313" key="9">
    <source>
        <dbReference type="EMBL" id="HAW74454.1"/>
    </source>
</evidence>
<dbReference type="RefSeq" id="WP_218311138.1">
    <property type="nucleotide sequence ID" value="NZ_CAJXAX010000009.1"/>
</dbReference>
<dbReference type="PANTHER" id="PTHR30204">
    <property type="entry name" value="REDOX-CYCLING DRUG-SENSING TRANSCRIPTIONAL ACTIVATOR SOXR"/>
    <property type="match status" value="1"/>
</dbReference>